<dbReference type="GO" id="GO:0055085">
    <property type="term" value="P:transmembrane transport"/>
    <property type="evidence" value="ECO:0007669"/>
    <property type="project" value="InterPro"/>
</dbReference>
<reference evidence="9 10" key="1">
    <citation type="submission" date="2012-09" db="EMBL/GenBank/DDBJ databases">
        <title>The Genome Sequence of Actinobaculum massiliae ACS-171-V-COL2.</title>
        <authorList>
            <consortium name="The Broad Institute Genome Sequencing Platform"/>
            <person name="Earl A."/>
            <person name="Ward D."/>
            <person name="Feldgarden M."/>
            <person name="Gevers D."/>
            <person name="Saerens B."/>
            <person name="Vaneechoutte M."/>
            <person name="Walker B."/>
            <person name="Young S.K."/>
            <person name="Zeng Q."/>
            <person name="Gargeya S."/>
            <person name="Fitzgerald M."/>
            <person name="Haas B."/>
            <person name="Abouelleil A."/>
            <person name="Alvarado L."/>
            <person name="Arachchi H.M."/>
            <person name="Berlin A."/>
            <person name="Chapman S.B."/>
            <person name="Goldberg J."/>
            <person name="Griggs A."/>
            <person name="Gujja S."/>
            <person name="Hansen M."/>
            <person name="Howarth C."/>
            <person name="Imamovic A."/>
            <person name="Larimer J."/>
            <person name="McCowen C."/>
            <person name="Montmayeur A."/>
            <person name="Murphy C."/>
            <person name="Neiman D."/>
            <person name="Pearson M."/>
            <person name="Priest M."/>
            <person name="Roberts A."/>
            <person name="Saif S."/>
            <person name="Shea T."/>
            <person name="Sisk P."/>
            <person name="Sykes S."/>
            <person name="Wortman J."/>
            <person name="Nusbaum C."/>
            <person name="Birren B."/>
        </authorList>
    </citation>
    <scope>NUCLEOTIDE SEQUENCE [LARGE SCALE GENOMIC DNA]</scope>
    <source>
        <strain evidence="10">ACS-171-V-Col2</strain>
    </source>
</reference>
<dbReference type="PANTHER" id="PTHR43744">
    <property type="entry name" value="ABC TRANSPORTER PERMEASE PROTEIN MG189-RELATED-RELATED"/>
    <property type="match status" value="1"/>
</dbReference>
<comment type="subcellular location">
    <subcellularLocation>
        <location evidence="1 7">Cell membrane</location>
        <topology evidence="1 7">Multi-pass membrane protein</topology>
    </subcellularLocation>
</comment>
<organism evidence="9 10">
    <name type="scientific">Actinobaculum massiliense ACS-171-V-Col2</name>
    <dbReference type="NCBI Taxonomy" id="883066"/>
    <lineage>
        <taxon>Bacteria</taxon>
        <taxon>Bacillati</taxon>
        <taxon>Actinomycetota</taxon>
        <taxon>Actinomycetes</taxon>
        <taxon>Actinomycetales</taxon>
        <taxon>Actinomycetaceae</taxon>
        <taxon>Actinobaculum</taxon>
    </lineage>
</organism>
<dbReference type="eggNOG" id="COG0395">
    <property type="taxonomic scope" value="Bacteria"/>
</dbReference>
<accession>K9EY72</accession>
<dbReference type="HOGENOM" id="CLU_016047_1_1_11"/>
<sequence>MTTQVDTVKLSEAKSDGVVDRLRQRRRQRRLANEAARGTSRTLRGWALVRRYIVLTIILIILVGPILLPLFSAFKTPGEPVFGAQSSIIPQEWSLESFRRLFERTDILGSILNSAIVVALCTASNLVLSTMGGYMLSRRGWNGRTICYFIVLCAMMFPFESIMLSLFSMMVGFGLYDSLLGVWLPTILYPFQLLFMRAAFLAIPDEIEDAALIDGAGEFRRFISVMLPQVKGSLTVVGLITFITVWSDFLLPLLILPSPDHQTLMLTLNAIQNSPQGTSYQLVLAGAVIALLPPVLLFMFTQRYFFRGIEAGGLKF</sequence>
<dbReference type="InterPro" id="IPR000515">
    <property type="entry name" value="MetI-like"/>
</dbReference>
<dbReference type="PANTHER" id="PTHR43744:SF3">
    <property type="entry name" value="LACTOSE TRANSPORT SYSTEM PERMEASE PROTEIN LACG"/>
    <property type="match status" value="1"/>
</dbReference>
<dbReference type="Gene3D" id="1.10.3720.10">
    <property type="entry name" value="MetI-like"/>
    <property type="match status" value="1"/>
</dbReference>
<dbReference type="GO" id="GO:0005886">
    <property type="term" value="C:plasma membrane"/>
    <property type="evidence" value="ECO:0007669"/>
    <property type="project" value="UniProtKB-SubCell"/>
</dbReference>
<feature type="domain" description="ABC transmembrane type-1" evidence="8">
    <location>
        <begin position="111"/>
        <end position="301"/>
    </location>
</feature>
<comment type="similarity">
    <text evidence="7">Belongs to the binding-protein-dependent transport system permease family.</text>
</comment>
<dbReference type="PATRIC" id="fig|883066.3.peg.688"/>
<dbReference type="AlphaFoldDB" id="K9EY72"/>
<feature type="transmembrane region" description="Helical" evidence="7">
    <location>
        <begin position="52"/>
        <end position="74"/>
    </location>
</feature>
<evidence type="ECO:0000256" key="5">
    <source>
        <dbReference type="ARBA" id="ARBA00022989"/>
    </source>
</evidence>
<evidence type="ECO:0000256" key="1">
    <source>
        <dbReference type="ARBA" id="ARBA00004651"/>
    </source>
</evidence>
<keyword evidence="2 7" id="KW-0813">Transport</keyword>
<evidence type="ECO:0000256" key="2">
    <source>
        <dbReference type="ARBA" id="ARBA00022448"/>
    </source>
</evidence>
<feature type="transmembrane region" description="Helical" evidence="7">
    <location>
        <begin position="182"/>
        <end position="203"/>
    </location>
</feature>
<name>K9EY72_9ACTO</name>
<feature type="transmembrane region" description="Helical" evidence="7">
    <location>
        <begin position="234"/>
        <end position="258"/>
    </location>
</feature>
<evidence type="ECO:0000259" key="8">
    <source>
        <dbReference type="PROSITE" id="PS50928"/>
    </source>
</evidence>
<evidence type="ECO:0000256" key="3">
    <source>
        <dbReference type="ARBA" id="ARBA00022475"/>
    </source>
</evidence>
<evidence type="ECO:0000313" key="9">
    <source>
        <dbReference type="EMBL" id="EKU95882.1"/>
    </source>
</evidence>
<keyword evidence="3" id="KW-1003">Cell membrane</keyword>
<feature type="transmembrane region" description="Helical" evidence="7">
    <location>
        <begin position="107"/>
        <end position="128"/>
    </location>
</feature>
<feature type="transmembrane region" description="Helical" evidence="7">
    <location>
        <begin position="278"/>
        <end position="300"/>
    </location>
</feature>
<evidence type="ECO:0000256" key="4">
    <source>
        <dbReference type="ARBA" id="ARBA00022692"/>
    </source>
</evidence>
<dbReference type="PROSITE" id="PS50928">
    <property type="entry name" value="ABC_TM1"/>
    <property type="match status" value="1"/>
</dbReference>
<comment type="caution">
    <text evidence="9">The sequence shown here is derived from an EMBL/GenBank/DDBJ whole genome shotgun (WGS) entry which is preliminary data.</text>
</comment>
<protein>
    <recommendedName>
        <fullName evidence="8">ABC transmembrane type-1 domain-containing protein</fullName>
    </recommendedName>
</protein>
<dbReference type="Pfam" id="PF00528">
    <property type="entry name" value="BPD_transp_1"/>
    <property type="match status" value="1"/>
</dbReference>
<evidence type="ECO:0000256" key="7">
    <source>
        <dbReference type="RuleBase" id="RU363032"/>
    </source>
</evidence>
<keyword evidence="6 7" id="KW-0472">Membrane</keyword>
<dbReference type="SUPFAM" id="SSF161098">
    <property type="entry name" value="MetI-like"/>
    <property type="match status" value="1"/>
</dbReference>
<keyword evidence="5 7" id="KW-1133">Transmembrane helix</keyword>
<dbReference type="RefSeq" id="WP_007000875.1">
    <property type="nucleotide sequence ID" value="NZ_JH992955.1"/>
</dbReference>
<dbReference type="CDD" id="cd06261">
    <property type="entry name" value="TM_PBP2"/>
    <property type="match status" value="1"/>
</dbReference>
<proteinExistence type="inferred from homology"/>
<dbReference type="STRING" id="202789.GCA_001457435_01463"/>
<dbReference type="Proteomes" id="UP000009888">
    <property type="component" value="Unassembled WGS sequence"/>
</dbReference>
<gene>
    <name evidence="9" type="ORF">HMPREF9233_00669</name>
</gene>
<dbReference type="EMBL" id="AGWL01000002">
    <property type="protein sequence ID" value="EKU95882.1"/>
    <property type="molecule type" value="Genomic_DNA"/>
</dbReference>
<dbReference type="InterPro" id="IPR035906">
    <property type="entry name" value="MetI-like_sf"/>
</dbReference>
<keyword evidence="4 7" id="KW-0812">Transmembrane</keyword>
<feature type="transmembrane region" description="Helical" evidence="7">
    <location>
        <begin position="149"/>
        <end position="176"/>
    </location>
</feature>
<evidence type="ECO:0000256" key="6">
    <source>
        <dbReference type="ARBA" id="ARBA00023136"/>
    </source>
</evidence>
<keyword evidence="10" id="KW-1185">Reference proteome</keyword>
<evidence type="ECO:0000313" key="10">
    <source>
        <dbReference type="Proteomes" id="UP000009888"/>
    </source>
</evidence>